<dbReference type="RefSeq" id="WP_286344121.1">
    <property type="nucleotide sequence ID" value="NZ_AP027732.1"/>
</dbReference>
<evidence type="ECO:0000256" key="1">
    <source>
        <dbReference type="ARBA" id="ARBA00022631"/>
    </source>
</evidence>
<dbReference type="Proteomes" id="UP001321486">
    <property type="component" value="Chromosome"/>
</dbReference>
<protein>
    <recommendedName>
        <fullName evidence="3">Pyruvate carboxyltransferase domain-containing protein</fullName>
    </recommendedName>
</protein>
<feature type="domain" description="Pyruvate carboxyltransferase" evidence="3">
    <location>
        <begin position="35"/>
        <end position="298"/>
    </location>
</feature>
<dbReference type="SUPFAM" id="SSF51569">
    <property type="entry name" value="Aldolase"/>
    <property type="match status" value="1"/>
</dbReference>
<keyword evidence="1" id="KW-0659">Purine metabolism</keyword>
<dbReference type="InterPro" id="IPR036778">
    <property type="entry name" value="OHCU_decarboxylase_sf"/>
</dbReference>
<dbReference type="Pfam" id="PF09349">
    <property type="entry name" value="OHCU_decarbox"/>
    <property type="match status" value="1"/>
</dbReference>
<organism evidence="4 5">
    <name type="scientific">Frondihabitans sucicola</name>
    <dbReference type="NCBI Taxonomy" id="1268041"/>
    <lineage>
        <taxon>Bacteria</taxon>
        <taxon>Bacillati</taxon>
        <taxon>Actinomycetota</taxon>
        <taxon>Actinomycetes</taxon>
        <taxon>Micrococcales</taxon>
        <taxon>Microbacteriaceae</taxon>
        <taxon>Frondihabitans</taxon>
    </lineage>
</organism>
<dbReference type="InterPro" id="IPR018020">
    <property type="entry name" value="OHCU_decarboxylase"/>
</dbReference>
<reference evidence="5" key="1">
    <citation type="journal article" date="2019" name="Int. J. Syst. Evol. Microbiol.">
        <title>The Global Catalogue of Microorganisms (GCM) 10K type strain sequencing project: providing services to taxonomists for standard genome sequencing and annotation.</title>
        <authorList>
            <consortium name="The Broad Institute Genomics Platform"/>
            <consortium name="The Broad Institute Genome Sequencing Center for Infectious Disease"/>
            <person name="Wu L."/>
            <person name="Ma J."/>
        </authorList>
    </citation>
    <scope>NUCLEOTIDE SEQUENCE [LARGE SCALE GENOMIC DNA]</scope>
    <source>
        <strain evidence="5">NBRC 108728</strain>
    </source>
</reference>
<sequence>MPDSTYAYRVPGSHNVSAFNADPEVRDHLDFPEPLRLIDSTLRKSLFTAGATTTTAGFLRMASALGELGVRDESVNVNWAGSTNPSPQELALVRAIASRDFGFALNVYADTLIGNGRDPKPVTTRQTVDVLVEAGVGILGPGIVEAPDDDAQLRQKDELAAYFEYARSVGVTTTITLAQVGLRDFGRLVEMSRYAVSLGATRLDLMDSTSSLSVDAMTVFVRRFRDLVGREVPITMHMHDEFGLATAGAVAAATVGASPDVSMNGVSYRSGFAPLEEVVLALETLYGVDTGIELNRIESVSRLVARETGIPVPPLKPLTGGYAFLKHMPGDAAAAIPGDQSVFPPVSHGLVPSRMGQEMTWVWGGLSSDGMTRALGHRAGEELSPAEVSAVRRVLDAEVGAIDRYPRWLAPDDAIASLTEAVAILRAGIGADERADIIRTALPSAPLADRAVTATLPLDAAAVPRAVGDLLLGTTDDDLLALLAGFQRLGSTAGEPSTRAALSAAEERGIDAASAALAEAIRLLADDYEARFGFRFVVAADGLGSEEILQELATRLGSDRDREIATTRRAAATIVTGRIRRMLVARSRDNSRAAQR</sequence>
<dbReference type="PANTHER" id="PTHR42880">
    <property type="entry name" value="HOMOCITRATE SYNTHASE"/>
    <property type="match status" value="1"/>
</dbReference>
<dbReference type="InterPro" id="IPR000891">
    <property type="entry name" value="PYR_CT"/>
</dbReference>
<dbReference type="InterPro" id="IPR013785">
    <property type="entry name" value="Aldolase_TIM"/>
</dbReference>
<name>A0ABM8GS85_9MICO</name>
<evidence type="ECO:0000256" key="2">
    <source>
        <dbReference type="ARBA" id="ARBA00022679"/>
    </source>
</evidence>
<dbReference type="PANTHER" id="PTHR42880:SF1">
    <property type="entry name" value="ISOPROPYLMALATE_HOMOCITRATE_CITRAMALATE SYNTHASE FAMILY PROTEIN"/>
    <property type="match status" value="1"/>
</dbReference>
<evidence type="ECO:0000313" key="5">
    <source>
        <dbReference type="Proteomes" id="UP001321486"/>
    </source>
</evidence>
<dbReference type="Gene3D" id="1.10.3330.10">
    <property type="entry name" value="Oxo-4-hydroxy-4-carboxy-5-ureidoimidazoline decarboxylase"/>
    <property type="match status" value="1"/>
</dbReference>
<evidence type="ECO:0000313" key="4">
    <source>
        <dbReference type="EMBL" id="BDZ51341.1"/>
    </source>
</evidence>
<dbReference type="EMBL" id="AP027732">
    <property type="protein sequence ID" value="BDZ51341.1"/>
    <property type="molecule type" value="Genomic_DNA"/>
</dbReference>
<accession>A0ABM8GS85</accession>
<evidence type="ECO:0000259" key="3">
    <source>
        <dbReference type="PROSITE" id="PS50991"/>
    </source>
</evidence>
<gene>
    <name evidence="4" type="ORF">GCM10025867_35820</name>
</gene>
<keyword evidence="2" id="KW-0808">Transferase</keyword>
<dbReference type="SUPFAM" id="SSF158694">
    <property type="entry name" value="UraD-Like"/>
    <property type="match status" value="1"/>
</dbReference>
<keyword evidence="5" id="KW-1185">Reference proteome</keyword>
<dbReference type="Gene3D" id="3.20.20.70">
    <property type="entry name" value="Aldolase class I"/>
    <property type="match status" value="1"/>
</dbReference>
<dbReference type="Pfam" id="PF00682">
    <property type="entry name" value="HMGL-like"/>
    <property type="match status" value="1"/>
</dbReference>
<dbReference type="PROSITE" id="PS50991">
    <property type="entry name" value="PYR_CT"/>
    <property type="match status" value="1"/>
</dbReference>
<proteinExistence type="predicted"/>